<feature type="region of interest" description="Disordered" evidence="1">
    <location>
        <begin position="41"/>
        <end position="71"/>
    </location>
</feature>
<evidence type="ECO:0000313" key="3">
    <source>
        <dbReference type="EMBL" id="OQV18657.1"/>
    </source>
</evidence>
<keyword evidence="4" id="KW-1185">Reference proteome</keyword>
<feature type="transmembrane region" description="Helical" evidence="2">
    <location>
        <begin position="6"/>
        <end position="29"/>
    </location>
</feature>
<evidence type="ECO:0000313" key="4">
    <source>
        <dbReference type="Proteomes" id="UP000192578"/>
    </source>
</evidence>
<gene>
    <name evidence="3" type="ORF">BV898_07286</name>
</gene>
<keyword evidence="2" id="KW-1133">Transmembrane helix</keyword>
<accession>A0A1W0WU32</accession>
<proteinExistence type="predicted"/>
<name>A0A1W0WU32_HYPEX</name>
<keyword evidence="2" id="KW-0472">Membrane</keyword>
<dbReference type="Proteomes" id="UP000192578">
    <property type="component" value="Unassembled WGS sequence"/>
</dbReference>
<dbReference type="AlphaFoldDB" id="A0A1W0WU32"/>
<evidence type="ECO:0000256" key="1">
    <source>
        <dbReference type="SAM" id="MobiDB-lite"/>
    </source>
</evidence>
<sequence length="140" mass="14493">MSAPYIGTIYGVGASFLAAFLLMGLAVVVRHRRIIRKQAADAAAGGGEAGDEPEFSAVDAESTFTLPAPLDAPPDYDSVMMNSISNNTASVGRTAMLLPCPNADQMGTYTTHYVTGTPTPSTPDAAHSVSFVTGPLSEAR</sequence>
<comment type="caution">
    <text evidence="3">The sequence shown here is derived from an EMBL/GenBank/DDBJ whole genome shotgun (WGS) entry which is preliminary data.</text>
</comment>
<dbReference type="EMBL" id="MTYJ01000047">
    <property type="protein sequence ID" value="OQV18657.1"/>
    <property type="molecule type" value="Genomic_DNA"/>
</dbReference>
<evidence type="ECO:0000256" key="2">
    <source>
        <dbReference type="SAM" id="Phobius"/>
    </source>
</evidence>
<reference evidence="4" key="1">
    <citation type="submission" date="2017-01" db="EMBL/GenBank/DDBJ databases">
        <title>Comparative genomics of anhydrobiosis in the tardigrade Hypsibius dujardini.</title>
        <authorList>
            <person name="Yoshida Y."/>
            <person name="Koutsovoulos G."/>
            <person name="Laetsch D."/>
            <person name="Stevens L."/>
            <person name="Kumar S."/>
            <person name="Horikawa D."/>
            <person name="Ishino K."/>
            <person name="Komine S."/>
            <person name="Tomita M."/>
            <person name="Blaxter M."/>
            <person name="Arakawa K."/>
        </authorList>
    </citation>
    <scope>NUCLEOTIDE SEQUENCE [LARGE SCALE GENOMIC DNA]</scope>
    <source>
        <strain evidence="4">Z151</strain>
    </source>
</reference>
<organism evidence="3 4">
    <name type="scientific">Hypsibius exemplaris</name>
    <name type="common">Freshwater tardigrade</name>
    <dbReference type="NCBI Taxonomy" id="2072580"/>
    <lineage>
        <taxon>Eukaryota</taxon>
        <taxon>Metazoa</taxon>
        <taxon>Ecdysozoa</taxon>
        <taxon>Tardigrada</taxon>
        <taxon>Eutardigrada</taxon>
        <taxon>Parachela</taxon>
        <taxon>Hypsibioidea</taxon>
        <taxon>Hypsibiidae</taxon>
        <taxon>Hypsibius</taxon>
    </lineage>
</organism>
<protein>
    <submittedName>
        <fullName evidence="3">Uncharacterized protein</fullName>
    </submittedName>
</protein>
<feature type="region of interest" description="Disordered" evidence="1">
    <location>
        <begin position="114"/>
        <end position="140"/>
    </location>
</feature>
<keyword evidence="2" id="KW-0812">Transmembrane</keyword>